<organism evidence="3 4">
    <name type="scientific">Paenibacillus durus ATCC 35681</name>
    <dbReference type="NCBI Taxonomy" id="1333534"/>
    <lineage>
        <taxon>Bacteria</taxon>
        <taxon>Bacillati</taxon>
        <taxon>Bacillota</taxon>
        <taxon>Bacilli</taxon>
        <taxon>Bacillales</taxon>
        <taxon>Paenibacillaceae</taxon>
        <taxon>Paenibacillus</taxon>
    </lineage>
</organism>
<dbReference type="Proteomes" id="UP000034189">
    <property type="component" value="Chromosome"/>
</dbReference>
<dbReference type="Pfam" id="PF00069">
    <property type="entry name" value="Pkinase"/>
    <property type="match status" value="1"/>
</dbReference>
<dbReference type="Gene3D" id="1.10.510.10">
    <property type="entry name" value="Transferase(Phosphotransferase) domain 1"/>
    <property type="match status" value="1"/>
</dbReference>
<dbReference type="InterPro" id="IPR017441">
    <property type="entry name" value="Protein_kinase_ATP_BS"/>
</dbReference>
<keyword evidence="1" id="KW-0067">ATP-binding</keyword>
<feature type="binding site" evidence="1">
    <location>
        <position position="62"/>
    </location>
    <ligand>
        <name>ATP</name>
        <dbReference type="ChEBI" id="CHEBI:30616"/>
    </ligand>
</feature>
<dbReference type="AlphaFoldDB" id="A0A0F7FAI3"/>
<dbReference type="GO" id="GO:0005524">
    <property type="term" value="F:ATP binding"/>
    <property type="evidence" value="ECO:0007669"/>
    <property type="project" value="UniProtKB-UniRule"/>
</dbReference>
<proteinExistence type="predicted"/>
<reference evidence="3 4" key="1">
    <citation type="submission" date="2015-03" db="EMBL/GenBank/DDBJ databases">
        <authorList>
            <person name="Abdul Halim M."/>
        </authorList>
    </citation>
    <scope>NUCLEOTIDE SEQUENCE [LARGE SCALE GENOMIC DNA]</scope>
    <source>
        <strain evidence="3 4">ATCC 35681</strain>
    </source>
</reference>
<dbReference type="SUPFAM" id="SSF56112">
    <property type="entry name" value="Protein kinase-like (PK-like)"/>
    <property type="match status" value="1"/>
</dbReference>
<dbReference type="HOGENOM" id="CLU_000288_135_5_9"/>
<gene>
    <name evidence="3" type="ORF">VK70_14140</name>
</gene>
<dbReference type="PATRIC" id="fig|1333534.5.peg.3113"/>
<evidence type="ECO:0000256" key="1">
    <source>
        <dbReference type="PROSITE-ProRule" id="PRU10141"/>
    </source>
</evidence>
<evidence type="ECO:0000259" key="2">
    <source>
        <dbReference type="PROSITE" id="PS50011"/>
    </source>
</evidence>
<dbReference type="InterPro" id="IPR011009">
    <property type="entry name" value="Kinase-like_dom_sf"/>
</dbReference>
<dbReference type="OrthoDB" id="9788659at2"/>
<dbReference type="GO" id="GO:0004672">
    <property type="term" value="F:protein kinase activity"/>
    <property type="evidence" value="ECO:0007669"/>
    <property type="project" value="InterPro"/>
</dbReference>
<dbReference type="PROSITE" id="PS00107">
    <property type="entry name" value="PROTEIN_KINASE_ATP"/>
    <property type="match status" value="1"/>
</dbReference>
<dbReference type="PROSITE" id="PS50011">
    <property type="entry name" value="PROTEIN_KINASE_DOM"/>
    <property type="match status" value="1"/>
</dbReference>
<keyword evidence="1" id="KW-0547">Nucleotide-binding</keyword>
<protein>
    <recommendedName>
        <fullName evidence="2">Protein kinase domain-containing protein</fullName>
    </recommendedName>
</protein>
<feature type="domain" description="Protein kinase" evidence="2">
    <location>
        <begin position="33"/>
        <end position="279"/>
    </location>
</feature>
<dbReference type="EMBL" id="CP011114">
    <property type="protein sequence ID" value="AKG35573.1"/>
    <property type="molecule type" value="Genomic_DNA"/>
</dbReference>
<name>A0A0F7FAI3_PAEDU</name>
<dbReference type="PANTHER" id="PTHR24347">
    <property type="entry name" value="SERINE/THREONINE-PROTEIN KINASE"/>
    <property type="match status" value="1"/>
</dbReference>
<accession>A0A0F7FAI3</accession>
<dbReference type="InterPro" id="IPR000719">
    <property type="entry name" value="Prot_kinase_dom"/>
</dbReference>
<evidence type="ECO:0000313" key="4">
    <source>
        <dbReference type="Proteomes" id="UP000034189"/>
    </source>
</evidence>
<sequence length="279" mass="32155">MLGGCPLLARLRAFISAWKDYPREQGELIGQRYEVLSRIGMGSYGLAYRCLDKREGRQVAVKQAKPSKRDAGKQMLKRERDILKQLDHPYIPACRDYFEENGSAWLVTDYIEGYTLEQLIFEQGCIFREQDTLRFVLSLMERVNHVHERGFVHLDLRIPNIILRGNDIYLIDFGLARRIEDDSLCNNGEAERDKDGLPKRMPASIQSDLHDIGHLMLFMLYSGYTPTPGGAERSWSEELELTAGVQRILLRLLDEESNPYAKTREFIRDARQALSVLDS</sequence>
<reference evidence="3 4" key="2">
    <citation type="journal article" date="2016" name="Genome Announc.">
        <title>Genome Sequence of a Gram-Positive Diazotroph, Paenibacillus durus Type Strain ATCC 35681.</title>
        <authorList>
            <person name="Halim M.A."/>
            <person name="Rahman A.Y."/>
            <person name="Sim K.S."/>
            <person name="Yam H.C."/>
            <person name="Rahim A.A."/>
            <person name="Ghazali A.H."/>
            <person name="Najimudin N."/>
        </authorList>
    </citation>
    <scope>NUCLEOTIDE SEQUENCE [LARGE SCALE GENOMIC DNA]</scope>
    <source>
        <strain evidence="3 4">ATCC 35681</strain>
    </source>
</reference>
<evidence type="ECO:0000313" key="3">
    <source>
        <dbReference type="EMBL" id="AKG35573.1"/>
    </source>
</evidence>